<organism evidence="2 3">
    <name type="scientific">Thalassiosira oceanica</name>
    <name type="common">Marine diatom</name>
    <dbReference type="NCBI Taxonomy" id="159749"/>
    <lineage>
        <taxon>Eukaryota</taxon>
        <taxon>Sar</taxon>
        <taxon>Stramenopiles</taxon>
        <taxon>Ochrophyta</taxon>
        <taxon>Bacillariophyta</taxon>
        <taxon>Coscinodiscophyceae</taxon>
        <taxon>Thalassiosirophycidae</taxon>
        <taxon>Thalassiosirales</taxon>
        <taxon>Thalassiosiraceae</taxon>
        <taxon>Thalassiosira</taxon>
    </lineage>
</organism>
<feature type="region of interest" description="Disordered" evidence="1">
    <location>
        <begin position="199"/>
        <end position="223"/>
    </location>
</feature>
<feature type="compositionally biased region" description="Acidic residues" evidence="1">
    <location>
        <begin position="210"/>
        <end position="223"/>
    </location>
</feature>
<protein>
    <submittedName>
        <fullName evidence="2">Uncharacterized protein</fullName>
    </submittedName>
</protein>
<reference evidence="2 3" key="1">
    <citation type="journal article" date="2012" name="Genome Biol.">
        <title>Genome and low-iron response of an oceanic diatom adapted to chronic iron limitation.</title>
        <authorList>
            <person name="Lommer M."/>
            <person name="Specht M."/>
            <person name="Roy A.S."/>
            <person name="Kraemer L."/>
            <person name="Andreson R."/>
            <person name="Gutowska M.A."/>
            <person name="Wolf J."/>
            <person name="Bergner S.V."/>
            <person name="Schilhabel M.B."/>
            <person name="Klostermeier U.C."/>
            <person name="Beiko R.G."/>
            <person name="Rosenstiel P."/>
            <person name="Hippler M."/>
            <person name="Laroche J."/>
        </authorList>
    </citation>
    <scope>NUCLEOTIDE SEQUENCE [LARGE SCALE GENOMIC DNA]</scope>
    <source>
        <strain evidence="2 3">CCMP1005</strain>
    </source>
</reference>
<comment type="caution">
    <text evidence="2">The sequence shown here is derived from an EMBL/GenBank/DDBJ whole genome shotgun (WGS) entry which is preliminary data.</text>
</comment>
<proteinExistence type="predicted"/>
<gene>
    <name evidence="2" type="ORF">THAOC_18219</name>
</gene>
<sequence>MTRPPLFAVPRADEALGPADATLMTTSRDAAVDASFTNGEGHFQQVWVPSDDGDDIILNPKVFFHNGTLVRGENITLSDIVSKNKTSTELASGRMLMSAAEGVLKNIKKALPALEALLDDQGNPKFSGWDMSRVYTKVLDDMHKKFTSSGDNDDGDDDDDDHAPVDNADVKPNVEPNNVGYGDVCGNGYRAKISQGTLPALLEPTANPADDNDDDDDASDVEV</sequence>
<dbReference type="AlphaFoldDB" id="K0SSS1"/>
<name>K0SSS1_THAOC</name>
<evidence type="ECO:0000256" key="1">
    <source>
        <dbReference type="SAM" id="MobiDB-lite"/>
    </source>
</evidence>
<feature type="non-terminal residue" evidence="2">
    <location>
        <position position="223"/>
    </location>
</feature>
<feature type="region of interest" description="Disordered" evidence="1">
    <location>
        <begin position="147"/>
        <end position="186"/>
    </location>
</feature>
<feature type="compositionally biased region" description="Acidic residues" evidence="1">
    <location>
        <begin position="151"/>
        <end position="161"/>
    </location>
</feature>
<dbReference type="EMBL" id="AGNL01020150">
    <property type="protein sequence ID" value="EJK61322.1"/>
    <property type="molecule type" value="Genomic_DNA"/>
</dbReference>
<dbReference type="Proteomes" id="UP000266841">
    <property type="component" value="Unassembled WGS sequence"/>
</dbReference>
<evidence type="ECO:0000313" key="2">
    <source>
        <dbReference type="EMBL" id="EJK61322.1"/>
    </source>
</evidence>
<evidence type="ECO:0000313" key="3">
    <source>
        <dbReference type="Proteomes" id="UP000266841"/>
    </source>
</evidence>
<keyword evidence="3" id="KW-1185">Reference proteome</keyword>
<accession>K0SSS1</accession>